<dbReference type="EMBL" id="REGN01003326">
    <property type="protein sequence ID" value="RNA23225.1"/>
    <property type="molecule type" value="Genomic_DNA"/>
</dbReference>
<dbReference type="AlphaFoldDB" id="A0A3M7RIV3"/>
<organism evidence="1 2">
    <name type="scientific">Brachionus plicatilis</name>
    <name type="common">Marine rotifer</name>
    <name type="synonym">Brachionus muelleri</name>
    <dbReference type="NCBI Taxonomy" id="10195"/>
    <lineage>
        <taxon>Eukaryota</taxon>
        <taxon>Metazoa</taxon>
        <taxon>Spiralia</taxon>
        <taxon>Gnathifera</taxon>
        <taxon>Rotifera</taxon>
        <taxon>Eurotatoria</taxon>
        <taxon>Monogononta</taxon>
        <taxon>Pseudotrocha</taxon>
        <taxon>Ploima</taxon>
        <taxon>Brachionidae</taxon>
        <taxon>Brachionus</taxon>
    </lineage>
</organism>
<evidence type="ECO:0000313" key="2">
    <source>
        <dbReference type="Proteomes" id="UP000276133"/>
    </source>
</evidence>
<proteinExistence type="predicted"/>
<comment type="caution">
    <text evidence="1">The sequence shown here is derived from an EMBL/GenBank/DDBJ whole genome shotgun (WGS) entry which is preliminary data.</text>
</comment>
<accession>A0A3M7RIV3</accession>
<name>A0A3M7RIV3_BRAPC</name>
<evidence type="ECO:0000313" key="1">
    <source>
        <dbReference type="EMBL" id="RNA23225.1"/>
    </source>
</evidence>
<reference evidence="1 2" key="1">
    <citation type="journal article" date="2018" name="Sci. Rep.">
        <title>Genomic signatures of local adaptation to the degree of environmental predictability in rotifers.</title>
        <authorList>
            <person name="Franch-Gras L."/>
            <person name="Hahn C."/>
            <person name="Garcia-Roger E.M."/>
            <person name="Carmona M.J."/>
            <person name="Serra M."/>
            <person name="Gomez A."/>
        </authorList>
    </citation>
    <scope>NUCLEOTIDE SEQUENCE [LARGE SCALE GENOMIC DNA]</scope>
    <source>
        <strain evidence="1">HYR1</strain>
    </source>
</reference>
<sequence length="79" mass="9285">MSKTRNPTIMNPQDTSHHLKFQVNKQRRLTSLGTTEVENQQVVMKDPKKSEQKAWIYTNIYFLTFKMPTLSFSTLSDTF</sequence>
<protein>
    <submittedName>
        <fullName evidence="1">Uncharacterized protein</fullName>
    </submittedName>
</protein>
<keyword evidence="2" id="KW-1185">Reference proteome</keyword>
<gene>
    <name evidence="1" type="ORF">BpHYR1_000815</name>
</gene>
<dbReference type="Proteomes" id="UP000276133">
    <property type="component" value="Unassembled WGS sequence"/>
</dbReference>